<dbReference type="InterPro" id="IPR043504">
    <property type="entry name" value="Peptidase_S1_PA_chymotrypsin"/>
</dbReference>
<dbReference type="InterPro" id="IPR006311">
    <property type="entry name" value="TAT_signal"/>
</dbReference>
<evidence type="ECO:0000313" key="3">
    <source>
        <dbReference type="Proteomes" id="UP000603904"/>
    </source>
</evidence>
<sequence>MSTRRPLMALAAAALAVAAMAGGGTTARAAATETDGTIPHRAAAVMEGGTTAPAFAAETDGATARAAGADTPGKADADRPVVVTDPVPDGFTSWEEVNRAQQQIDAVADQIEEIAATPDGAGFGSIVTEPAAGRLRLYWKGAPPASVRALLARDTGVSVVVERAAYSAAELQAEITRMTAAKPAGLEASVNQVTGVAPRPDSGGLQVFVSGDAESGRELANVRSASVPVTVRGSTVPRLASRDDDSRPYYGGARWGTTGLPSCSTGFAVSIGGQSRMLGAGHCASDGQWAYDGGGTIDDIMGKITKSSDPKLDALLIATPSAGRIFDGGPGGGEYTNPVAGRHFNHPGDYVCTSGAYSGTRCGIEIVDTNVTQTFFLGGKPVGPFNRLVLAEQVDGANAGGNGDSGGPVIEVDPVDTSKVWAKGIFTGLDAGGSPVACTGVPTSASRQCSWRIWYTSIAQILNSFGGDIVTG</sequence>
<dbReference type="InterPro" id="IPR033116">
    <property type="entry name" value="TRYPSIN_SER"/>
</dbReference>
<dbReference type="PROSITE" id="PS51318">
    <property type="entry name" value="TAT"/>
    <property type="match status" value="1"/>
</dbReference>
<dbReference type="InterPro" id="IPR009003">
    <property type="entry name" value="Peptidase_S1_PA"/>
</dbReference>
<keyword evidence="3" id="KW-1185">Reference proteome</keyword>
<accession>A0ABQ4FZZ1</accession>
<proteinExistence type="predicted"/>
<dbReference type="RefSeq" id="WP_204057791.1">
    <property type="nucleotide sequence ID" value="NZ_BAAAGP010000051.1"/>
</dbReference>
<evidence type="ECO:0008006" key="4">
    <source>
        <dbReference type="Google" id="ProtNLM"/>
    </source>
</evidence>
<dbReference type="Proteomes" id="UP000603904">
    <property type="component" value="Unassembled WGS sequence"/>
</dbReference>
<gene>
    <name evidence="2" type="ORF">Mco01_33810</name>
</gene>
<dbReference type="PROSITE" id="PS00135">
    <property type="entry name" value="TRYPSIN_SER"/>
    <property type="match status" value="1"/>
</dbReference>
<evidence type="ECO:0000313" key="2">
    <source>
        <dbReference type="EMBL" id="GIH40381.1"/>
    </source>
</evidence>
<organism evidence="2 3">
    <name type="scientific">Microbispora corallina</name>
    <dbReference type="NCBI Taxonomy" id="83302"/>
    <lineage>
        <taxon>Bacteria</taxon>
        <taxon>Bacillati</taxon>
        <taxon>Actinomycetota</taxon>
        <taxon>Actinomycetes</taxon>
        <taxon>Streptosporangiales</taxon>
        <taxon>Streptosporangiaceae</taxon>
        <taxon>Microbispora</taxon>
    </lineage>
</organism>
<dbReference type="Gene3D" id="2.40.10.10">
    <property type="entry name" value="Trypsin-like serine proteases"/>
    <property type="match status" value="2"/>
</dbReference>
<evidence type="ECO:0000256" key="1">
    <source>
        <dbReference type="SAM" id="SignalP"/>
    </source>
</evidence>
<name>A0ABQ4FZZ1_9ACTN</name>
<keyword evidence="1" id="KW-0732">Signal</keyword>
<protein>
    <recommendedName>
        <fullName evidence="4">Serine protease</fullName>
    </recommendedName>
</protein>
<dbReference type="EMBL" id="BOOC01000013">
    <property type="protein sequence ID" value="GIH40381.1"/>
    <property type="molecule type" value="Genomic_DNA"/>
</dbReference>
<feature type="chain" id="PRO_5046928647" description="Serine protease" evidence="1">
    <location>
        <begin position="22"/>
        <end position="472"/>
    </location>
</feature>
<feature type="signal peptide" evidence="1">
    <location>
        <begin position="1"/>
        <end position="21"/>
    </location>
</feature>
<dbReference type="SUPFAM" id="SSF50494">
    <property type="entry name" value="Trypsin-like serine proteases"/>
    <property type="match status" value="1"/>
</dbReference>
<comment type="caution">
    <text evidence="2">The sequence shown here is derived from an EMBL/GenBank/DDBJ whole genome shotgun (WGS) entry which is preliminary data.</text>
</comment>
<reference evidence="2 3" key="1">
    <citation type="submission" date="2021-01" db="EMBL/GenBank/DDBJ databases">
        <title>Whole genome shotgun sequence of Microbispora corallina NBRC 16416.</title>
        <authorList>
            <person name="Komaki H."/>
            <person name="Tamura T."/>
        </authorList>
    </citation>
    <scope>NUCLEOTIDE SEQUENCE [LARGE SCALE GENOMIC DNA]</scope>
    <source>
        <strain evidence="2 3">NBRC 16416</strain>
    </source>
</reference>